<name>A0ABD1YXC2_9MARC</name>
<dbReference type="Proteomes" id="UP001605036">
    <property type="component" value="Unassembled WGS sequence"/>
</dbReference>
<organism evidence="2 3">
    <name type="scientific">Riccia fluitans</name>
    <dbReference type="NCBI Taxonomy" id="41844"/>
    <lineage>
        <taxon>Eukaryota</taxon>
        <taxon>Viridiplantae</taxon>
        <taxon>Streptophyta</taxon>
        <taxon>Embryophyta</taxon>
        <taxon>Marchantiophyta</taxon>
        <taxon>Marchantiopsida</taxon>
        <taxon>Marchantiidae</taxon>
        <taxon>Marchantiales</taxon>
        <taxon>Ricciaceae</taxon>
        <taxon>Riccia</taxon>
    </lineage>
</organism>
<evidence type="ECO:0000256" key="1">
    <source>
        <dbReference type="SAM" id="MobiDB-lite"/>
    </source>
</evidence>
<feature type="region of interest" description="Disordered" evidence="1">
    <location>
        <begin position="15"/>
        <end position="48"/>
    </location>
</feature>
<comment type="caution">
    <text evidence="2">The sequence shown here is derived from an EMBL/GenBank/DDBJ whole genome shotgun (WGS) entry which is preliminary data.</text>
</comment>
<keyword evidence="3" id="KW-1185">Reference proteome</keyword>
<dbReference type="EMBL" id="JBHFFA010000003">
    <property type="protein sequence ID" value="KAL2635432.1"/>
    <property type="molecule type" value="Genomic_DNA"/>
</dbReference>
<evidence type="ECO:0000313" key="3">
    <source>
        <dbReference type="Proteomes" id="UP001605036"/>
    </source>
</evidence>
<dbReference type="AlphaFoldDB" id="A0ABD1YXC2"/>
<proteinExistence type="predicted"/>
<protein>
    <submittedName>
        <fullName evidence="2">Uncharacterized protein</fullName>
    </submittedName>
</protein>
<sequence>MHKLIINSQIYNDLRDGQRGADNETKEEEKREREGTEQRAEDRRAPLHHNEGVRGAFVDFVIYVLQIRIEVLSWTFEEL</sequence>
<accession>A0ABD1YXC2</accession>
<evidence type="ECO:0000313" key="2">
    <source>
        <dbReference type="EMBL" id="KAL2635432.1"/>
    </source>
</evidence>
<gene>
    <name evidence="2" type="ORF">R1flu_006911</name>
</gene>
<reference evidence="2 3" key="1">
    <citation type="submission" date="2024-09" db="EMBL/GenBank/DDBJ databases">
        <title>Chromosome-scale assembly of Riccia fluitans.</title>
        <authorList>
            <person name="Paukszto L."/>
            <person name="Sawicki J."/>
            <person name="Karawczyk K."/>
            <person name="Piernik-Szablinska J."/>
            <person name="Szczecinska M."/>
            <person name="Mazdziarz M."/>
        </authorList>
    </citation>
    <scope>NUCLEOTIDE SEQUENCE [LARGE SCALE GENOMIC DNA]</scope>
    <source>
        <strain evidence="2">Rf_01</strain>
        <tissue evidence="2">Aerial parts of the thallus</tissue>
    </source>
</reference>